<name>A0ABU3SXF9_9ALTE</name>
<accession>A0ABU3SXF9</accession>
<proteinExistence type="predicted"/>
<protein>
    <submittedName>
        <fullName evidence="1">Uncharacterized protein</fullName>
    </submittedName>
</protein>
<dbReference type="Proteomes" id="UP001247805">
    <property type="component" value="Unassembled WGS sequence"/>
</dbReference>
<comment type="caution">
    <text evidence="1">The sequence shown here is derived from an EMBL/GenBank/DDBJ whole genome shotgun (WGS) entry which is preliminary data.</text>
</comment>
<gene>
    <name evidence="1" type="ORF">RS130_12950</name>
</gene>
<dbReference type="EMBL" id="JAWDIO010000002">
    <property type="protein sequence ID" value="MDU0354705.1"/>
    <property type="molecule type" value="Genomic_DNA"/>
</dbReference>
<evidence type="ECO:0000313" key="2">
    <source>
        <dbReference type="Proteomes" id="UP001247805"/>
    </source>
</evidence>
<evidence type="ECO:0000313" key="1">
    <source>
        <dbReference type="EMBL" id="MDU0354705.1"/>
    </source>
</evidence>
<keyword evidence="2" id="KW-1185">Reference proteome</keyword>
<organism evidence="1 2">
    <name type="scientific">Paraglaciecola aquimarina</name>
    <dbReference type="NCBI Taxonomy" id="1235557"/>
    <lineage>
        <taxon>Bacteria</taxon>
        <taxon>Pseudomonadati</taxon>
        <taxon>Pseudomonadota</taxon>
        <taxon>Gammaproteobacteria</taxon>
        <taxon>Alteromonadales</taxon>
        <taxon>Alteromonadaceae</taxon>
        <taxon>Paraglaciecola</taxon>
    </lineage>
</organism>
<sequence length="193" mass="20940">MPAHDFLSDAIRTTLSQYILLNKSKAPSLPLKGHLPVVKKEAHYVLRASYTDNGANGMSAINRQHELTLRTPTILAEELLTIAPKTKGLALTGEKVKTVVFSGQNTSLALGEFDLTNVSALQINQKYQDWLPAGATFTLRVGSNKGKVLAASTFTYGKHLQANDDVSLTVDFAPISAKTSLFLTVSLAKSERR</sequence>
<reference evidence="1 2" key="1">
    <citation type="submission" date="2023-10" db="EMBL/GenBank/DDBJ databases">
        <title>Glaciecola aquimarina strain GGW-M5 nov., isolated from a coastal seawater.</title>
        <authorList>
            <person name="Bayburt H."/>
            <person name="Kim J.M."/>
            <person name="Choi B.J."/>
            <person name="Jeon C.O."/>
        </authorList>
    </citation>
    <scope>NUCLEOTIDE SEQUENCE [LARGE SCALE GENOMIC DNA]</scope>
    <source>
        <strain evidence="1 2">KCTC 32108</strain>
    </source>
</reference>